<proteinExistence type="predicted"/>
<accession>A0A6A4NSC1</accession>
<dbReference type="AlphaFoldDB" id="A0A6A4NSC1"/>
<dbReference type="Proteomes" id="UP000447434">
    <property type="component" value="Chromosome 19"/>
</dbReference>
<sequence>MYESKNKQRSMKRALLFTTHLTTIASGSAVKVNTFNNICFSVKVIHSHI</sequence>
<gene>
    <name evidence="1" type="ORF">Lalb_Chr19g0128311</name>
</gene>
<evidence type="ECO:0000313" key="1">
    <source>
        <dbReference type="EMBL" id="KAE9592342.1"/>
    </source>
</evidence>
<reference evidence="2" key="1">
    <citation type="journal article" date="2020" name="Nat. Commun.">
        <title>Genome sequence of the cluster root forming white lupin.</title>
        <authorList>
            <person name="Hufnagel B."/>
            <person name="Marques A."/>
            <person name="Soriano A."/>
            <person name="Marques L."/>
            <person name="Divol F."/>
            <person name="Doumas P."/>
            <person name="Sallet E."/>
            <person name="Mancinotti D."/>
            <person name="Carrere S."/>
            <person name="Marande W."/>
            <person name="Arribat S."/>
            <person name="Keller J."/>
            <person name="Huneau C."/>
            <person name="Blein T."/>
            <person name="Aime D."/>
            <person name="Laguerre M."/>
            <person name="Taylor J."/>
            <person name="Schubert V."/>
            <person name="Nelson M."/>
            <person name="Geu-Flores F."/>
            <person name="Crespi M."/>
            <person name="Gallardo-Guerrero K."/>
            <person name="Delaux P.-M."/>
            <person name="Salse J."/>
            <person name="Berges H."/>
            <person name="Guyot R."/>
            <person name="Gouzy J."/>
            <person name="Peret B."/>
        </authorList>
    </citation>
    <scope>NUCLEOTIDE SEQUENCE [LARGE SCALE GENOMIC DNA]</scope>
    <source>
        <strain evidence="2">cv. Amiga</strain>
    </source>
</reference>
<name>A0A6A4NSC1_LUPAL</name>
<keyword evidence="2" id="KW-1185">Reference proteome</keyword>
<comment type="caution">
    <text evidence="1">The sequence shown here is derived from an EMBL/GenBank/DDBJ whole genome shotgun (WGS) entry which is preliminary data.</text>
</comment>
<protein>
    <submittedName>
        <fullName evidence="1">Uncharacterized protein</fullName>
    </submittedName>
</protein>
<dbReference type="EMBL" id="WOCE01000019">
    <property type="protein sequence ID" value="KAE9592342.1"/>
    <property type="molecule type" value="Genomic_DNA"/>
</dbReference>
<organism evidence="1 2">
    <name type="scientific">Lupinus albus</name>
    <name type="common">White lupine</name>
    <name type="synonym">Lupinus termis</name>
    <dbReference type="NCBI Taxonomy" id="3870"/>
    <lineage>
        <taxon>Eukaryota</taxon>
        <taxon>Viridiplantae</taxon>
        <taxon>Streptophyta</taxon>
        <taxon>Embryophyta</taxon>
        <taxon>Tracheophyta</taxon>
        <taxon>Spermatophyta</taxon>
        <taxon>Magnoliopsida</taxon>
        <taxon>eudicotyledons</taxon>
        <taxon>Gunneridae</taxon>
        <taxon>Pentapetalae</taxon>
        <taxon>rosids</taxon>
        <taxon>fabids</taxon>
        <taxon>Fabales</taxon>
        <taxon>Fabaceae</taxon>
        <taxon>Papilionoideae</taxon>
        <taxon>50 kb inversion clade</taxon>
        <taxon>genistoids sensu lato</taxon>
        <taxon>core genistoids</taxon>
        <taxon>Genisteae</taxon>
        <taxon>Lupinus</taxon>
    </lineage>
</organism>
<evidence type="ECO:0000313" key="2">
    <source>
        <dbReference type="Proteomes" id="UP000447434"/>
    </source>
</evidence>